<dbReference type="Proteomes" id="UP001303046">
    <property type="component" value="Unassembled WGS sequence"/>
</dbReference>
<keyword evidence="3" id="KW-1185">Reference proteome</keyword>
<evidence type="ECO:0000313" key="2">
    <source>
        <dbReference type="EMBL" id="KAK6742492.1"/>
    </source>
</evidence>
<evidence type="ECO:0000256" key="1">
    <source>
        <dbReference type="SAM" id="MobiDB-lite"/>
    </source>
</evidence>
<name>A0ABR1CVZ2_NECAM</name>
<sequence>MTRHRRRIRHLTTSIQLVEDMIQSVSKDCAVNLSSGTFHVAKENSKHHHTGTIQGNELVVWRPLAEFRDPFQDPTMKGRIQEVEGSENTTDEGCTSHLITEAGDSESENESSLNVSPSTSKLRIEELNDQKGNVEDMDCSW</sequence>
<proteinExistence type="predicted"/>
<gene>
    <name evidence="2" type="primary">Necator_chrIII.g10777</name>
    <name evidence="2" type="ORF">RB195_010012</name>
</gene>
<protein>
    <submittedName>
        <fullName evidence="2">Uncharacterized protein</fullName>
    </submittedName>
</protein>
<dbReference type="EMBL" id="JAVFWL010000003">
    <property type="protein sequence ID" value="KAK6742492.1"/>
    <property type="molecule type" value="Genomic_DNA"/>
</dbReference>
<feature type="region of interest" description="Disordered" evidence="1">
    <location>
        <begin position="71"/>
        <end position="121"/>
    </location>
</feature>
<reference evidence="2 3" key="1">
    <citation type="submission" date="2023-08" db="EMBL/GenBank/DDBJ databases">
        <title>A Necator americanus chromosomal reference genome.</title>
        <authorList>
            <person name="Ilik V."/>
            <person name="Petrzelkova K.J."/>
            <person name="Pardy F."/>
            <person name="Fuh T."/>
            <person name="Niatou-Singa F.S."/>
            <person name="Gouil Q."/>
            <person name="Baker L."/>
            <person name="Ritchie M.E."/>
            <person name="Jex A.R."/>
            <person name="Gazzola D."/>
            <person name="Li H."/>
            <person name="Toshio Fujiwara R."/>
            <person name="Zhan B."/>
            <person name="Aroian R.V."/>
            <person name="Pafco B."/>
            <person name="Schwarz E.M."/>
        </authorList>
    </citation>
    <scope>NUCLEOTIDE SEQUENCE [LARGE SCALE GENOMIC DNA]</scope>
    <source>
        <strain evidence="2 3">Aroian</strain>
        <tissue evidence="2">Whole animal</tissue>
    </source>
</reference>
<organism evidence="2 3">
    <name type="scientific">Necator americanus</name>
    <name type="common">Human hookworm</name>
    <dbReference type="NCBI Taxonomy" id="51031"/>
    <lineage>
        <taxon>Eukaryota</taxon>
        <taxon>Metazoa</taxon>
        <taxon>Ecdysozoa</taxon>
        <taxon>Nematoda</taxon>
        <taxon>Chromadorea</taxon>
        <taxon>Rhabditida</taxon>
        <taxon>Rhabditina</taxon>
        <taxon>Rhabditomorpha</taxon>
        <taxon>Strongyloidea</taxon>
        <taxon>Ancylostomatidae</taxon>
        <taxon>Bunostominae</taxon>
        <taxon>Necator</taxon>
    </lineage>
</organism>
<evidence type="ECO:0000313" key="3">
    <source>
        <dbReference type="Proteomes" id="UP001303046"/>
    </source>
</evidence>
<accession>A0ABR1CVZ2</accession>
<comment type="caution">
    <text evidence="2">The sequence shown here is derived from an EMBL/GenBank/DDBJ whole genome shotgun (WGS) entry which is preliminary data.</text>
</comment>